<organism evidence="1">
    <name type="scientific">Clostridium perfringens</name>
    <dbReference type="NCBI Taxonomy" id="1502"/>
    <lineage>
        <taxon>Bacteria</taxon>
        <taxon>Bacillati</taxon>
        <taxon>Bacillota</taxon>
        <taxon>Clostridia</taxon>
        <taxon>Eubacteriales</taxon>
        <taxon>Clostridiaceae</taxon>
        <taxon>Clostridium</taxon>
    </lineage>
</organism>
<comment type="caution">
    <text evidence="1">The sequence shown here is derived from an EMBL/GenBank/DDBJ whole genome shotgun (WGS) entry which is preliminary data.</text>
</comment>
<sequence>MAKKLIEGQMTVFQFFTKENEKRVVEIPYAGVLFFIKSLRNFKESLEQLEPNGMQHKLILEDEIKKAEEYINILEGAADFNFNKFSKKLKRKAKRDDAGMDALSASIILNDVKEEKVNSKEVDKEDLKEQTN</sequence>
<dbReference type="RefSeq" id="WP_265862395.1">
    <property type="nucleotide sequence ID" value="NZ_CATNXJ010000017.1"/>
</dbReference>
<protein>
    <submittedName>
        <fullName evidence="1">Uncharacterized protein</fullName>
    </submittedName>
</protein>
<dbReference type="Proteomes" id="UP000859547">
    <property type="component" value="Unassembled WGS sequence"/>
</dbReference>
<dbReference type="AlphaFoldDB" id="A0A8H9R069"/>
<name>A0A8H9R069_CLOPF</name>
<reference evidence="1" key="2">
    <citation type="submission" date="2020-07" db="EMBL/GenBank/DDBJ databases">
        <authorList>
            <consortium name="NCBI Pathogen Detection Project"/>
        </authorList>
    </citation>
    <scope>NUCLEOTIDE SEQUENCE</scope>
    <source>
        <strain evidence="1">C8</strain>
    </source>
</reference>
<gene>
    <name evidence="1" type="ORF">I9080_003214</name>
</gene>
<evidence type="ECO:0000313" key="1">
    <source>
        <dbReference type="EMBL" id="HAT4309358.1"/>
    </source>
</evidence>
<reference evidence="1" key="1">
    <citation type="journal article" date="2018" name="Genome Biol.">
        <title>SKESA: strategic k-mer extension for scrupulous assemblies.</title>
        <authorList>
            <person name="Souvorov A."/>
            <person name="Agarwala R."/>
            <person name="Lipman D.J."/>
        </authorList>
    </citation>
    <scope>NUCLEOTIDE SEQUENCE</scope>
    <source>
        <strain evidence="1">C8</strain>
    </source>
</reference>
<dbReference type="EMBL" id="DACTCB010000031">
    <property type="protein sequence ID" value="HAT4309358.1"/>
    <property type="molecule type" value="Genomic_DNA"/>
</dbReference>
<proteinExistence type="predicted"/>
<accession>A0A8H9R069</accession>